<name>A0A7J8EJN0_ROUAE</name>
<proteinExistence type="predicted"/>
<keyword evidence="2" id="KW-1185">Reference proteome</keyword>
<dbReference type="Proteomes" id="UP000593571">
    <property type="component" value="Unassembled WGS sequence"/>
</dbReference>
<dbReference type="EMBL" id="JACASE010000009">
    <property type="protein sequence ID" value="KAF6435697.1"/>
    <property type="molecule type" value="Genomic_DNA"/>
</dbReference>
<organism evidence="1 2">
    <name type="scientific">Rousettus aegyptiacus</name>
    <name type="common">Egyptian fruit bat</name>
    <name type="synonym">Pteropus aegyptiacus</name>
    <dbReference type="NCBI Taxonomy" id="9407"/>
    <lineage>
        <taxon>Eukaryota</taxon>
        <taxon>Metazoa</taxon>
        <taxon>Chordata</taxon>
        <taxon>Craniata</taxon>
        <taxon>Vertebrata</taxon>
        <taxon>Euteleostomi</taxon>
        <taxon>Mammalia</taxon>
        <taxon>Eutheria</taxon>
        <taxon>Laurasiatheria</taxon>
        <taxon>Chiroptera</taxon>
        <taxon>Yinpterochiroptera</taxon>
        <taxon>Pteropodoidea</taxon>
        <taxon>Pteropodidae</taxon>
        <taxon>Rousettinae</taxon>
        <taxon>Rousettus</taxon>
    </lineage>
</organism>
<dbReference type="AlphaFoldDB" id="A0A7J8EJN0"/>
<gene>
    <name evidence="1" type="ORF">HJG63_012455</name>
</gene>
<evidence type="ECO:0000313" key="1">
    <source>
        <dbReference type="EMBL" id="KAF6435697.1"/>
    </source>
</evidence>
<accession>A0A7J8EJN0</accession>
<sequence length="138" mass="16364">MLEPGQNCVESIIQNYWVLSRLFQIAKKQTNKTKQSNYKNKTIVQERKCNHCMIPSLAGNKIYIIIIIIKTIYMDLTRSENVIKICHNKKFVDNVYIWMNKKYSNLIIILKNILLRKKEISRVKYICLLGADKVQEKR</sequence>
<protein>
    <submittedName>
        <fullName evidence="1">Uncharacterized protein</fullName>
    </submittedName>
</protein>
<reference evidence="1 2" key="1">
    <citation type="journal article" date="2020" name="Nature">
        <title>Six reference-quality genomes reveal evolution of bat adaptations.</title>
        <authorList>
            <person name="Jebb D."/>
            <person name="Huang Z."/>
            <person name="Pippel M."/>
            <person name="Hughes G.M."/>
            <person name="Lavrichenko K."/>
            <person name="Devanna P."/>
            <person name="Winkler S."/>
            <person name="Jermiin L.S."/>
            <person name="Skirmuntt E.C."/>
            <person name="Katzourakis A."/>
            <person name="Burkitt-Gray L."/>
            <person name="Ray D.A."/>
            <person name="Sullivan K.A.M."/>
            <person name="Roscito J.G."/>
            <person name="Kirilenko B.M."/>
            <person name="Davalos L.M."/>
            <person name="Corthals A.P."/>
            <person name="Power M.L."/>
            <person name="Jones G."/>
            <person name="Ransome R.D."/>
            <person name="Dechmann D.K.N."/>
            <person name="Locatelli A.G."/>
            <person name="Puechmaille S.J."/>
            <person name="Fedrigo O."/>
            <person name="Jarvis E.D."/>
            <person name="Hiller M."/>
            <person name="Vernes S.C."/>
            <person name="Myers E.W."/>
            <person name="Teeling E.C."/>
        </authorList>
    </citation>
    <scope>NUCLEOTIDE SEQUENCE [LARGE SCALE GENOMIC DNA]</scope>
    <source>
        <strain evidence="1">MRouAeg1</strain>
        <tissue evidence="1">Muscle</tissue>
    </source>
</reference>
<comment type="caution">
    <text evidence="1">The sequence shown here is derived from an EMBL/GenBank/DDBJ whole genome shotgun (WGS) entry which is preliminary data.</text>
</comment>
<evidence type="ECO:0000313" key="2">
    <source>
        <dbReference type="Proteomes" id="UP000593571"/>
    </source>
</evidence>